<sequence>MLIIKGPQILFFFTLITGVMIAVSSSSWFIMWMGLELNLMSFIPIMSLTGNRYSSESALKYFLIQAMGSATLLMAAPLCFSSPNLSYLIILTSLLLKSGTAPLHFWFPTVMQGIEWPQCLTLMTVQKVAPLSLMSSLTSLSCLVMMTMFSILSSIIGAIGGLNQTFTRKILSYSSINHLGWMIAAILLNEKMWLMYFISYLLISISIVSILHFNQIFHLNQLLSMNFHSKSTKLTLFLSLLSLGGMPPMLGFIPKMMLIQEFIFTNSSLIWLTTLLFSTLLTLFYYLRIAMSSFLLSSKKMSPLTKKSFPKLLLSTTLINLSPMLFPLLITIIY</sequence>
<evidence type="ECO:0000256" key="16">
    <source>
        <dbReference type="ARBA" id="ARBA00023136"/>
    </source>
</evidence>
<evidence type="ECO:0000256" key="4">
    <source>
        <dbReference type="ARBA" id="ARBA00012944"/>
    </source>
</evidence>
<evidence type="ECO:0000256" key="5">
    <source>
        <dbReference type="ARBA" id="ARBA00021008"/>
    </source>
</evidence>
<name>A0A1Z2R6Z6_9EUCA</name>
<organism evidence="20">
    <name type="scientific">Typhlatya galapagensis</name>
    <dbReference type="NCBI Taxonomy" id="1173210"/>
    <lineage>
        <taxon>Eukaryota</taxon>
        <taxon>Metazoa</taxon>
        <taxon>Ecdysozoa</taxon>
        <taxon>Arthropoda</taxon>
        <taxon>Crustacea</taxon>
        <taxon>Multicrustacea</taxon>
        <taxon>Malacostraca</taxon>
        <taxon>Eumalacostraca</taxon>
        <taxon>Eucarida</taxon>
        <taxon>Decapoda</taxon>
        <taxon>Pleocyemata</taxon>
        <taxon>Caridea</taxon>
        <taxon>Atyoidea</taxon>
        <taxon>Atyidae</taxon>
        <taxon>Typhlatya</taxon>
    </lineage>
</organism>
<keyword evidence="14 18" id="KW-0830">Ubiquinone</keyword>
<evidence type="ECO:0000256" key="3">
    <source>
        <dbReference type="ARBA" id="ARBA00007012"/>
    </source>
</evidence>
<evidence type="ECO:0000256" key="11">
    <source>
        <dbReference type="ARBA" id="ARBA00022982"/>
    </source>
</evidence>
<keyword evidence="10 18" id="KW-1278">Translocase</keyword>
<feature type="domain" description="NADH:quinone oxidoreductase/Mrp antiporter transmembrane" evidence="19">
    <location>
        <begin position="25"/>
        <end position="80"/>
    </location>
</feature>
<evidence type="ECO:0000256" key="8">
    <source>
        <dbReference type="ARBA" id="ARBA00022692"/>
    </source>
</evidence>
<feature type="transmembrane region" description="Helical" evidence="18">
    <location>
        <begin position="137"/>
        <end position="158"/>
    </location>
</feature>
<evidence type="ECO:0000256" key="7">
    <source>
        <dbReference type="ARBA" id="ARBA00022660"/>
    </source>
</evidence>
<feature type="transmembrane region" description="Helical" evidence="18">
    <location>
        <begin position="194"/>
        <end position="213"/>
    </location>
</feature>
<evidence type="ECO:0000256" key="1">
    <source>
        <dbReference type="ARBA" id="ARBA00003257"/>
    </source>
</evidence>
<feature type="transmembrane region" description="Helical" evidence="18">
    <location>
        <begin position="61"/>
        <end position="80"/>
    </location>
</feature>
<dbReference type="InterPro" id="IPR001750">
    <property type="entry name" value="ND/Mrp_TM"/>
</dbReference>
<feature type="transmembrane region" description="Helical" evidence="18">
    <location>
        <begin position="9"/>
        <end position="31"/>
    </location>
</feature>
<dbReference type="PANTHER" id="PTHR46552">
    <property type="entry name" value="NADH-UBIQUINONE OXIDOREDUCTASE CHAIN 2"/>
    <property type="match status" value="1"/>
</dbReference>
<evidence type="ECO:0000256" key="9">
    <source>
        <dbReference type="ARBA" id="ARBA00022792"/>
    </source>
</evidence>
<comment type="function">
    <text evidence="1">Core subunit of the mitochondrial membrane respiratory chain NADH dehydrogenase (Complex I) that is believed to belong to the minimal assembly required for catalysis. Complex I functions in the transfer of electrons from NADH to the respiratory chain. The immediate electron acceptor for the enzyme is believed to be ubiquinone.</text>
</comment>
<evidence type="ECO:0000259" key="19">
    <source>
        <dbReference type="Pfam" id="PF00361"/>
    </source>
</evidence>
<feature type="transmembrane region" description="Helical" evidence="18">
    <location>
        <begin position="234"/>
        <end position="257"/>
    </location>
</feature>
<comment type="similarity">
    <text evidence="3 18">Belongs to the complex I subunit 2 family.</text>
</comment>
<evidence type="ECO:0000256" key="13">
    <source>
        <dbReference type="ARBA" id="ARBA00023027"/>
    </source>
</evidence>
<evidence type="ECO:0000256" key="12">
    <source>
        <dbReference type="ARBA" id="ARBA00022989"/>
    </source>
</evidence>
<dbReference type="GO" id="GO:0008137">
    <property type="term" value="F:NADH dehydrogenase (ubiquinone) activity"/>
    <property type="evidence" value="ECO:0007669"/>
    <property type="project" value="UniProtKB-EC"/>
</dbReference>
<feature type="transmembrane region" description="Helical" evidence="18">
    <location>
        <begin position="269"/>
        <end position="291"/>
    </location>
</feature>
<comment type="catalytic activity">
    <reaction evidence="17 18">
        <text>a ubiquinone + NADH + 5 H(+)(in) = a ubiquinol + NAD(+) + 4 H(+)(out)</text>
        <dbReference type="Rhea" id="RHEA:29091"/>
        <dbReference type="Rhea" id="RHEA-COMP:9565"/>
        <dbReference type="Rhea" id="RHEA-COMP:9566"/>
        <dbReference type="ChEBI" id="CHEBI:15378"/>
        <dbReference type="ChEBI" id="CHEBI:16389"/>
        <dbReference type="ChEBI" id="CHEBI:17976"/>
        <dbReference type="ChEBI" id="CHEBI:57540"/>
        <dbReference type="ChEBI" id="CHEBI:57945"/>
        <dbReference type="EC" id="7.1.1.2"/>
    </reaction>
</comment>
<keyword evidence="15 18" id="KW-0496">Mitochondrion</keyword>
<dbReference type="EC" id="7.1.1.2" evidence="4 18"/>
<feature type="transmembrane region" description="Helical" evidence="18">
    <location>
        <begin position="170"/>
        <end position="188"/>
    </location>
</feature>
<keyword evidence="7 18" id="KW-0679">Respiratory chain</keyword>
<dbReference type="EMBL" id="KX844711">
    <property type="protein sequence ID" value="ASA39476.1"/>
    <property type="molecule type" value="Genomic_DNA"/>
</dbReference>
<evidence type="ECO:0000256" key="6">
    <source>
        <dbReference type="ARBA" id="ARBA00022448"/>
    </source>
</evidence>
<dbReference type="InterPro" id="IPR050175">
    <property type="entry name" value="Complex_I_Subunit_2"/>
</dbReference>
<accession>A0A1Z2R6Z6</accession>
<evidence type="ECO:0000256" key="17">
    <source>
        <dbReference type="ARBA" id="ARBA00049551"/>
    </source>
</evidence>
<dbReference type="PRINTS" id="PR01436">
    <property type="entry name" value="NADHDHGNASE2"/>
</dbReference>
<feature type="transmembrane region" description="Helical" evidence="18">
    <location>
        <begin position="87"/>
        <end position="107"/>
    </location>
</feature>
<feature type="transmembrane region" description="Helical" evidence="18">
    <location>
        <begin position="312"/>
        <end position="333"/>
    </location>
</feature>
<dbReference type="InterPro" id="IPR003917">
    <property type="entry name" value="NADH_UbQ_OxRdtase_chain2"/>
</dbReference>
<keyword evidence="9 18" id="KW-0999">Mitochondrion inner membrane</keyword>
<evidence type="ECO:0000313" key="20">
    <source>
        <dbReference type="EMBL" id="ASA39476.1"/>
    </source>
</evidence>
<protein>
    <recommendedName>
        <fullName evidence="5 18">NADH-ubiquinone oxidoreductase chain 2</fullName>
        <ecNumber evidence="4 18">7.1.1.2</ecNumber>
    </recommendedName>
</protein>
<keyword evidence="16 18" id="KW-0472">Membrane</keyword>
<dbReference type="PANTHER" id="PTHR46552:SF1">
    <property type="entry name" value="NADH-UBIQUINONE OXIDOREDUCTASE CHAIN 2"/>
    <property type="match status" value="1"/>
</dbReference>
<keyword evidence="13 18" id="KW-0520">NAD</keyword>
<gene>
    <name evidence="20" type="primary">nad2</name>
</gene>
<geneLocation type="mitochondrion" evidence="20"/>
<keyword evidence="6" id="KW-0813">Transport</keyword>
<feature type="domain" description="NADH:quinone oxidoreductase/Mrp antiporter transmembrane" evidence="19">
    <location>
        <begin position="84"/>
        <end position="282"/>
    </location>
</feature>
<keyword evidence="11 18" id="KW-0249">Electron transport</keyword>
<comment type="function">
    <text evidence="18">Core subunit of the mitochondrial membrane respiratory chain NADH dehydrogenase (Complex I) which catalyzes electron transfer from NADH through the respiratory chain, using ubiquinone as an electron acceptor. Essential for the catalytic activity and assembly of complex I.</text>
</comment>
<dbReference type="GO" id="GO:0006120">
    <property type="term" value="P:mitochondrial electron transport, NADH to ubiquinone"/>
    <property type="evidence" value="ECO:0007669"/>
    <property type="project" value="InterPro"/>
</dbReference>
<proteinExistence type="inferred from homology"/>
<comment type="subcellular location">
    <subcellularLocation>
        <location evidence="2 18">Mitochondrion inner membrane</location>
        <topology evidence="2 18">Multi-pass membrane protein</topology>
    </subcellularLocation>
</comment>
<keyword evidence="12 18" id="KW-1133">Transmembrane helix</keyword>
<keyword evidence="8 18" id="KW-0812">Transmembrane</keyword>
<evidence type="ECO:0000256" key="2">
    <source>
        <dbReference type="ARBA" id="ARBA00004448"/>
    </source>
</evidence>
<reference evidence="20" key="1">
    <citation type="journal article" date="2017" name="Sci. Rep.">
        <title>Phylogenetic evidence that both ancient vicariance and dispersal have contributed to the biogeographic patterns of anchialine cave shrimps.</title>
        <authorList>
            <person name="Jurado-Rivera J.A."/>
            <person name="Pons J."/>
            <person name="Alvarez F."/>
            <person name="Botello A."/>
            <person name="Humphreys W.F."/>
            <person name="Page T.J."/>
            <person name="Iliffe T.M."/>
            <person name="Willassen E."/>
            <person name="Meland K."/>
            <person name="Juan C."/>
            <person name="Jaume D."/>
        </authorList>
    </citation>
    <scope>NUCLEOTIDE SEQUENCE</scope>
</reference>
<dbReference type="AlphaFoldDB" id="A0A1Z2R6Z6"/>
<evidence type="ECO:0000256" key="18">
    <source>
        <dbReference type="RuleBase" id="RU003403"/>
    </source>
</evidence>
<evidence type="ECO:0000256" key="15">
    <source>
        <dbReference type="ARBA" id="ARBA00023128"/>
    </source>
</evidence>
<dbReference type="GO" id="GO:0005743">
    <property type="term" value="C:mitochondrial inner membrane"/>
    <property type="evidence" value="ECO:0007669"/>
    <property type="project" value="UniProtKB-SubCell"/>
</dbReference>
<dbReference type="Pfam" id="PF00361">
    <property type="entry name" value="Proton_antipo_M"/>
    <property type="match status" value="2"/>
</dbReference>
<evidence type="ECO:0000256" key="14">
    <source>
        <dbReference type="ARBA" id="ARBA00023075"/>
    </source>
</evidence>
<evidence type="ECO:0000256" key="10">
    <source>
        <dbReference type="ARBA" id="ARBA00022967"/>
    </source>
</evidence>